<comment type="caution">
    <text evidence="3">The sequence shown here is derived from an EMBL/GenBank/DDBJ whole genome shotgun (WGS) entry which is preliminary data.</text>
</comment>
<protein>
    <submittedName>
        <fullName evidence="3">Low affinity iron permease family protein</fullName>
    </submittedName>
</protein>
<evidence type="ECO:0000313" key="4">
    <source>
        <dbReference type="Proteomes" id="UP000291088"/>
    </source>
</evidence>
<reference evidence="3 4" key="1">
    <citation type="submission" date="2019-01" db="EMBL/GenBank/DDBJ databases">
        <authorList>
            <person name="Deng T."/>
        </authorList>
    </citation>
    <scope>NUCLEOTIDE SEQUENCE [LARGE SCALE GENOMIC DNA]</scope>
    <source>
        <strain evidence="3 4">F8825</strain>
    </source>
</reference>
<organism evidence="3 4">
    <name type="scientific">Ciceribacter ferrooxidans</name>
    <dbReference type="NCBI Taxonomy" id="2509717"/>
    <lineage>
        <taxon>Bacteria</taxon>
        <taxon>Pseudomonadati</taxon>
        <taxon>Pseudomonadota</taxon>
        <taxon>Alphaproteobacteria</taxon>
        <taxon>Hyphomicrobiales</taxon>
        <taxon>Rhizobiaceae</taxon>
        <taxon>Ciceribacter</taxon>
    </lineage>
</organism>
<name>A0A4Q2T640_9HYPH</name>
<feature type="transmembrane region" description="Helical" evidence="2">
    <location>
        <begin position="48"/>
        <end position="67"/>
    </location>
</feature>
<feature type="transmembrane region" description="Helical" evidence="2">
    <location>
        <begin position="23"/>
        <end position="42"/>
    </location>
</feature>
<dbReference type="GO" id="GO:0055085">
    <property type="term" value="P:transmembrane transport"/>
    <property type="evidence" value="ECO:0007669"/>
    <property type="project" value="InterPro"/>
</dbReference>
<dbReference type="Proteomes" id="UP000291088">
    <property type="component" value="Unassembled WGS sequence"/>
</dbReference>
<dbReference type="Pfam" id="PF04120">
    <property type="entry name" value="Iron_permease"/>
    <property type="match status" value="1"/>
</dbReference>
<keyword evidence="2" id="KW-0472">Membrane</keyword>
<feature type="region of interest" description="Disordered" evidence="1">
    <location>
        <begin position="117"/>
        <end position="154"/>
    </location>
</feature>
<keyword evidence="2" id="KW-1133">Transmembrane helix</keyword>
<keyword evidence="2" id="KW-0812">Transmembrane</keyword>
<dbReference type="InterPro" id="IPR007251">
    <property type="entry name" value="Iron_permease_Fet4"/>
</dbReference>
<dbReference type="EMBL" id="SDVB01000238">
    <property type="protein sequence ID" value="RYC12279.1"/>
    <property type="molecule type" value="Genomic_DNA"/>
</dbReference>
<evidence type="ECO:0000313" key="3">
    <source>
        <dbReference type="EMBL" id="RYC12279.1"/>
    </source>
</evidence>
<accession>A0A4Q2T640</accession>
<evidence type="ECO:0000256" key="1">
    <source>
        <dbReference type="SAM" id="MobiDB-lite"/>
    </source>
</evidence>
<sequence length="154" mass="16885">MAEKISIFARFATAVSEWTGRPAVFALALASIVAWGLTGPVFGFSETWQLVVNTGTTIITFLMVFVLQNAQSRDTRAIQTKLDELILTSKAENRFIGIENLDEEELKRLNALLGEAAKRDRHARETALSAQDDGPEAGRGETDEAPPLERAAPR</sequence>
<dbReference type="OrthoDB" id="119761at2"/>
<gene>
    <name evidence="3" type="ORF">EUU22_14645</name>
</gene>
<proteinExistence type="predicted"/>
<keyword evidence="4" id="KW-1185">Reference proteome</keyword>
<evidence type="ECO:0000256" key="2">
    <source>
        <dbReference type="SAM" id="Phobius"/>
    </source>
</evidence>
<dbReference type="RefSeq" id="WP_129332703.1">
    <property type="nucleotide sequence ID" value="NZ_SDVB01000238.1"/>
</dbReference>
<dbReference type="AlphaFoldDB" id="A0A4Q2T640"/>